<dbReference type="EMBL" id="JASBWS010000002">
    <property type="protein sequence ID" value="KAJ9117211.1"/>
    <property type="molecule type" value="Genomic_DNA"/>
</dbReference>
<comment type="caution">
    <text evidence="1">The sequence shown here is derived from an EMBL/GenBank/DDBJ whole genome shotgun (WGS) entry which is preliminary data.</text>
</comment>
<accession>A0ACC2X1C8</accession>
<sequence length="678" mass="73279">MSDFTQVPVLLLYAVNSLALKALITSYPESSVRQIAWLQAVVWVLLSVWRCVKRRAMLQVAARQLRRTLVGGLLLSAQSFSCILALQHHNFARLAAFSAATVILSEGAQRPSVLALLSCVAWTCVKSWTDGAPLSAVSLAIYLLIVSWRSATSQPRIKAGKRVVAPQTLFLDDASILGCAFVAVITWLLIGLTSFRISSHHQAPGNLLTYSAIITTILSISTSLTPVIKAPKSLLVGLWPNAQSISAQQKPGVEKERIGFWPAIVIGTLMTMSVPEQAPSLSDLGFVVAAYGAIIFASSSFRKRDLQPKTNRSVTVAEAYAPASSAPVVASRSSAIQQLVPPMLRSVLKDILRSPESSKIFYFLLLNLAYMFIQLLWGVWTNSLGLISDAIHMAFDCVALGVGLFASVMATWESDSTFTYGRIQTLSGFANGIFLILISIFIIVEGLQRIANPPEIMNMKQLLMVSAGGLGVNLWGMYATGHHHHGHGGHSHDHDGHDHHDHGHSANMHGVFLHVLADTMGSVGVIISTLLIKWTGYAIFDPIASLLIAALIIASVIPLIISSAKTLCLELEGERVNEIRNALAELSSLEGVESYGAARFWPKDEGSIIGSIHIQLAPSKSATDTSTAQVVPNSAIIYADPDETRERVEKLLYNKIHGLGDLHVQLEAADGSFCSCRT</sequence>
<name>A0ACC2X1C8_9TREE</name>
<reference evidence="1" key="1">
    <citation type="submission" date="2023-04" db="EMBL/GenBank/DDBJ databases">
        <title>Draft Genome sequencing of Naganishia species isolated from polar environments using Oxford Nanopore Technology.</title>
        <authorList>
            <person name="Leo P."/>
            <person name="Venkateswaran K."/>
        </authorList>
    </citation>
    <scope>NUCLEOTIDE SEQUENCE</scope>
    <source>
        <strain evidence="1">MNA-CCFEE 5262</strain>
    </source>
</reference>
<keyword evidence="2" id="KW-1185">Reference proteome</keyword>
<proteinExistence type="predicted"/>
<protein>
    <submittedName>
        <fullName evidence="1">Uncharacterized protein</fullName>
    </submittedName>
</protein>
<evidence type="ECO:0000313" key="1">
    <source>
        <dbReference type="EMBL" id="KAJ9117211.1"/>
    </source>
</evidence>
<dbReference type="Proteomes" id="UP001230649">
    <property type="component" value="Unassembled WGS sequence"/>
</dbReference>
<gene>
    <name evidence="1" type="ORF">QFC20_000355</name>
</gene>
<evidence type="ECO:0000313" key="2">
    <source>
        <dbReference type="Proteomes" id="UP001230649"/>
    </source>
</evidence>
<organism evidence="1 2">
    <name type="scientific">Naganishia adeliensis</name>
    <dbReference type="NCBI Taxonomy" id="92952"/>
    <lineage>
        <taxon>Eukaryota</taxon>
        <taxon>Fungi</taxon>
        <taxon>Dikarya</taxon>
        <taxon>Basidiomycota</taxon>
        <taxon>Agaricomycotina</taxon>
        <taxon>Tremellomycetes</taxon>
        <taxon>Filobasidiales</taxon>
        <taxon>Filobasidiaceae</taxon>
        <taxon>Naganishia</taxon>
    </lineage>
</organism>